<evidence type="ECO:0000256" key="5">
    <source>
        <dbReference type="ARBA" id="ARBA00023239"/>
    </source>
</evidence>
<dbReference type="EC" id="4.1.1.23" evidence="7"/>
<reference evidence="9" key="1">
    <citation type="submission" date="2012-01" db="EMBL/GenBank/DDBJ databases">
        <title>The Genome Sequence of Treponema denticola H-22.</title>
        <authorList>
            <consortium name="The Broad Institute Genome Sequencing Platform"/>
            <person name="Earl A."/>
            <person name="Ward D."/>
            <person name="Feldgarden M."/>
            <person name="Gevers D."/>
            <person name="Blanton J.M."/>
            <person name="Fenno C.J."/>
            <person name="Baranova O.V."/>
            <person name="Mathney J."/>
            <person name="Dewhirst F.E."/>
            <person name="Izard J."/>
            <person name="Young S.K."/>
            <person name="Zeng Q."/>
            <person name="Gargeya S."/>
            <person name="Fitzgerald M."/>
            <person name="Haas B."/>
            <person name="Abouelleil A."/>
            <person name="Alvarado L."/>
            <person name="Arachchi H.M."/>
            <person name="Berlin A."/>
            <person name="Chapman S.B."/>
            <person name="Gearin G."/>
            <person name="Goldberg J."/>
            <person name="Griggs A."/>
            <person name="Gujja S."/>
            <person name="Hansen M."/>
            <person name="Heiman D."/>
            <person name="Howarth C."/>
            <person name="Larimer J."/>
            <person name="Lui A."/>
            <person name="MacDonald P.J.P."/>
            <person name="McCowen C."/>
            <person name="Montmayeur A."/>
            <person name="Murphy C."/>
            <person name="Neiman D."/>
            <person name="Pearson M."/>
            <person name="Priest M."/>
            <person name="Roberts A."/>
            <person name="Saif S."/>
            <person name="Shea T."/>
            <person name="Sisk P."/>
            <person name="Stolte C."/>
            <person name="Sykes S."/>
            <person name="Wortman J."/>
            <person name="Nusbaum C."/>
            <person name="Birren B."/>
        </authorList>
    </citation>
    <scope>NUCLEOTIDE SEQUENCE [LARGE SCALE GENOMIC DNA]</scope>
    <source>
        <strain evidence="9">H-22</strain>
    </source>
</reference>
<comment type="pathway">
    <text evidence="1">Pyrimidine metabolism; UMP biosynthesis via de novo pathway; UMP from orotate: step 2/2.</text>
</comment>
<dbReference type="HOGENOM" id="CLU_060704_1_0_12"/>
<evidence type="ECO:0000256" key="4">
    <source>
        <dbReference type="ARBA" id="ARBA00022975"/>
    </source>
</evidence>
<organism evidence="9">
    <name type="scientific">Treponema denticola H-22</name>
    <dbReference type="NCBI Taxonomy" id="999432"/>
    <lineage>
        <taxon>Bacteria</taxon>
        <taxon>Pseudomonadati</taxon>
        <taxon>Spirochaetota</taxon>
        <taxon>Spirochaetia</taxon>
        <taxon>Spirochaetales</taxon>
        <taxon>Treponemataceae</taxon>
        <taxon>Treponema</taxon>
    </lineage>
</organism>
<comment type="similarity">
    <text evidence="2">Belongs to the OMP decarboxylase family. Type 2 subfamily.</text>
</comment>
<dbReference type="RefSeq" id="WP_002683679.1">
    <property type="nucleotide sequence ID" value="NZ_CM001795.1"/>
</dbReference>
<proteinExistence type="inferred from homology"/>
<dbReference type="InterPro" id="IPR001754">
    <property type="entry name" value="OMPdeCOase_dom"/>
</dbReference>
<gene>
    <name evidence="9" type="ORF">HMPREF9726_00817</name>
</gene>
<dbReference type="GO" id="GO:0004590">
    <property type="term" value="F:orotidine-5'-phosphate decarboxylase activity"/>
    <property type="evidence" value="ECO:0007669"/>
    <property type="project" value="UniProtKB-UniRule"/>
</dbReference>
<dbReference type="SUPFAM" id="SSF51366">
    <property type="entry name" value="Ribulose-phoshate binding barrel"/>
    <property type="match status" value="1"/>
</dbReference>
<dbReference type="UniPathway" id="UPA00070">
    <property type="reaction ID" value="UER00120"/>
</dbReference>
<dbReference type="PANTHER" id="PTHR43375">
    <property type="entry name" value="OROTIDINE 5'-PHOSPHATE DECARBOXYLASE"/>
    <property type="match status" value="1"/>
</dbReference>
<comment type="catalytic activity">
    <reaction evidence="6">
        <text>orotidine 5'-phosphate + H(+) = UMP + CO2</text>
        <dbReference type="Rhea" id="RHEA:11596"/>
        <dbReference type="ChEBI" id="CHEBI:15378"/>
        <dbReference type="ChEBI" id="CHEBI:16526"/>
        <dbReference type="ChEBI" id="CHEBI:57538"/>
        <dbReference type="ChEBI" id="CHEBI:57865"/>
        <dbReference type="EC" id="4.1.1.23"/>
    </reaction>
</comment>
<dbReference type="EMBL" id="AGDV01000006">
    <property type="protein sequence ID" value="EMB35051.1"/>
    <property type="molecule type" value="Genomic_DNA"/>
</dbReference>
<dbReference type="InterPro" id="IPR011995">
    <property type="entry name" value="OMPdecase_type-2"/>
</dbReference>
<evidence type="ECO:0000313" key="9">
    <source>
        <dbReference type="EMBL" id="EMB35051.1"/>
    </source>
</evidence>
<dbReference type="AlphaFoldDB" id="A0A0E2E6C8"/>
<dbReference type="PATRIC" id="fig|999432.5.peg.849"/>
<dbReference type="Pfam" id="PF00215">
    <property type="entry name" value="OMPdecase"/>
    <property type="match status" value="1"/>
</dbReference>
<comment type="caution">
    <text evidence="9">The sequence shown here is derived from an EMBL/GenBank/DDBJ whole genome shotgun (WGS) entry which is preliminary data.</text>
</comment>
<dbReference type="GO" id="GO:0044205">
    <property type="term" value="P:'de novo' UMP biosynthetic process"/>
    <property type="evidence" value="ECO:0007669"/>
    <property type="project" value="UniProtKB-UniPathway"/>
</dbReference>
<evidence type="ECO:0000259" key="8">
    <source>
        <dbReference type="SMART" id="SM00934"/>
    </source>
</evidence>
<keyword evidence="5" id="KW-0456">Lyase</keyword>
<protein>
    <recommendedName>
        <fullName evidence="7">Orotidine-5'-phosphate decarboxylase</fullName>
        <ecNumber evidence="7">4.1.1.23</ecNumber>
    </recommendedName>
</protein>
<dbReference type="Gene3D" id="3.20.20.70">
    <property type="entry name" value="Aldolase class I"/>
    <property type="match status" value="1"/>
</dbReference>
<dbReference type="PANTHER" id="PTHR43375:SF1">
    <property type="entry name" value="OROTIDINE 5'-PHOSPHATE DECARBOXYLASE"/>
    <property type="match status" value="1"/>
</dbReference>
<keyword evidence="3" id="KW-0210">Decarboxylase</keyword>
<dbReference type="SMART" id="SM00934">
    <property type="entry name" value="OMPdecase"/>
    <property type="match status" value="1"/>
</dbReference>
<evidence type="ECO:0000256" key="7">
    <source>
        <dbReference type="NCBIfam" id="TIGR02127"/>
    </source>
</evidence>
<dbReference type="InterPro" id="IPR013785">
    <property type="entry name" value="Aldolase_TIM"/>
</dbReference>
<evidence type="ECO:0000256" key="2">
    <source>
        <dbReference type="ARBA" id="ARBA00008847"/>
    </source>
</evidence>
<evidence type="ECO:0000256" key="3">
    <source>
        <dbReference type="ARBA" id="ARBA00022793"/>
    </source>
</evidence>
<dbReference type="InterPro" id="IPR011060">
    <property type="entry name" value="RibuloseP-bd_barrel"/>
</dbReference>
<keyword evidence="4" id="KW-0665">Pyrimidine biosynthesis</keyword>
<name>A0A0E2E6C8_TREDN</name>
<evidence type="ECO:0000256" key="1">
    <source>
        <dbReference type="ARBA" id="ARBA00004861"/>
    </source>
</evidence>
<dbReference type="NCBIfam" id="TIGR02127">
    <property type="entry name" value="pyrF_sub2"/>
    <property type="match status" value="1"/>
</dbReference>
<dbReference type="Proteomes" id="UP000011705">
    <property type="component" value="Chromosome"/>
</dbReference>
<sequence>MNYIDLLKTSAKKTSNCACMGLDPIFEAIPNKTGIVKDNLVNFFKELFDTMHEKNLVPAAFKPNIGYYSALDKPREKDFSGSESLAEILSLIEKHFPGIPVILDSKRGDIARSSLNYAIEAFDGWKADAVTVSPYMGSDSILPFISEKYLDKGAYILNRTSNPGAKDFQNLKTDSEGKNNSELYIEVAKKIAFYAKEFPGTGAVVGATGMEELKIISGIYAQAGEVPMLIPGVGSQGGDAKTVMEVLKNSGCDLALIRINSSSALTHPWKKAPVPENYLELCINNIEKLLNETAINNINF</sequence>
<dbReference type="GO" id="GO:0006207">
    <property type="term" value="P:'de novo' pyrimidine nucleobase biosynthetic process"/>
    <property type="evidence" value="ECO:0007669"/>
    <property type="project" value="InterPro"/>
</dbReference>
<accession>A0A0E2E6C8</accession>
<feature type="domain" description="Orotidine 5'-phosphate decarboxylase" evidence="8">
    <location>
        <begin position="17"/>
        <end position="272"/>
    </location>
</feature>
<evidence type="ECO:0000256" key="6">
    <source>
        <dbReference type="ARBA" id="ARBA00049157"/>
    </source>
</evidence>